<evidence type="ECO:0000313" key="1">
    <source>
        <dbReference type="Proteomes" id="UP000887569"/>
    </source>
</evidence>
<proteinExistence type="predicted"/>
<accession>A0A915BXV1</accession>
<keyword evidence="1" id="KW-1185">Reference proteome</keyword>
<protein>
    <submittedName>
        <fullName evidence="2">Uncharacterized protein</fullName>
    </submittedName>
</protein>
<organism evidence="1 2">
    <name type="scientific">Parascaris univalens</name>
    <name type="common">Nematode worm</name>
    <dbReference type="NCBI Taxonomy" id="6257"/>
    <lineage>
        <taxon>Eukaryota</taxon>
        <taxon>Metazoa</taxon>
        <taxon>Ecdysozoa</taxon>
        <taxon>Nematoda</taxon>
        <taxon>Chromadorea</taxon>
        <taxon>Rhabditida</taxon>
        <taxon>Spirurina</taxon>
        <taxon>Ascaridomorpha</taxon>
        <taxon>Ascaridoidea</taxon>
        <taxon>Ascarididae</taxon>
        <taxon>Parascaris</taxon>
    </lineage>
</organism>
<dbReference type="AlphaFoldDB" id="A0A915BXV1"/>
<reference evidence="2" key="1">
    <citation type="submission" date="2022-11" db="UniProtKB">
        <authorList>
            <consortium name="WormBaseParasite"/>
        </authorList>
    </citation>
    <scope>IDENTIFICATION</scope>
</reference>
<dbReference type="Proteomes" id="UP000887569">
    <property type="component" value="Unplaced"/>
</dbReference>
<sequence>MLFDCWEVEFTQWKRMGKKRGIKTEPVIPTNLKANITSKMRAENEIVETFDNAILPALPAPAVMKKITADRQRAADVVLTAANDVHTFEADVIRTYSQSSGSVSYDSRNSLRSSLMSDAQMIKNNVERKMTATMESVSQTPIPPKMHLLNDVEMNRMISGRVLLVEAKEMLPPPLALGQHETQFTKRLIKDIINQYFENTRDDIDLMLQISRRGAYPRVHVELKPSEELTILSNSSKTPFAARGSSLQSSAPIKDMNMPSTAQTDLATVNSPYDGYLRIAYAYLTAFCRLFAR</sequence>
<dbReference type="WBParaSite" id="PgR066_g042_t01">
    <property type="protein sequence ID" value="PgR066_g042_t01"/>
    <property type="gene ID" value="PgR066_g042"/>
</dbReference>
<evidence type="ECO:0000313" key="2">
    <source>
        <dbReference type="WBParaSite" id="PgR066_g042_t01"/>
    </source>
</evidence>
<name>A0A915BXV1_PARUN</name>